<evidence type="ECO:0000313" key="8">
    <source>
        <dbReference type="Proteomes" id="UP001206595"/>
    </source>
</evidence>
<dbReference type="PANTHER" id="PTHR12710">
    <property type="entry name" value="NUCLEAR PROTEIN LOCALIZATION 4"/>
    <property type="match status" value="1"/>
</dbReference>
<comment type="subcellular location">
    <subcellularLocation>
        <location evidence="2">Cytoplasm</location>
        <location evidence="2">Perinuclear region</location>
    </subcellularLocation>
    <subcellularLocation>
        <location evidence="1">Nucleus membrane</location>
        <topology evidence="1">Peripheral membrane protein</topology>
        <orientation evidence="1">Cytoplasmic side</orientation>
    </subcellularLocation>
</comment>
<dbReference type="GO" id="GO:0043130">
    <property type="term" value="F:ubiquitin binding"/>
    <property type="evidence" value="ECO:0007669"/>
    <property type="project" value="TreeGrafter"/>
</dbReference>
<dbReference type="GO" id="GO:0031625">
    <property type="term" value="F:ubiquitin protein ligase binding"/>
    <property type="evidence" value="ECO:0007669"/>
    <property type="project" value="TreeGrafter"/>
</dbReference>
<accession>A0AAD5HH99</accession>
<dbReference type="InterPro" id="IPR029071">
    <property type="entry name" value="Ubiquitin-like_domsf"/>
</dbReference>
<keyword evidence="8" id="KW-1185">Reference proteome</keyword>
<dbReference type="PROSITE" id="PS50249">
    <property type="entry name" value="MPN"/>
    <property type="match status" value="1"/>
</dbReference>
<protein>
    <recommendedName>
        <fullName evidence="4">Nuclear protein localization protein 4</fullName>
    </recommendedName>
</protein>
<evidence type="ECO:0000256" key="1">
    <source>
        <dbReference type="ARBA" id="ARBA00004335"/>
    </source>
</evidence>
<dbReference type="Pfam" id="PF05020">
    <property type="entry name" value="zf-NPL4"/>
    <property type="match status" value="1"/>
</dbReference>
<comment type="caution">
    <text evidence="7">The sequence shown here is derived from an EMBL/GenBank/DDBJ whole genome shotgun (WGS) entry which is preliminary data.</text>
</comment>
<dbReference type="EMBL" id="MU620900">
    <property type="protein sequence ID" value="KAI8582436.1"/>
    <property type="molecule type" value="Genomic_DNA"/>
</dbReference>
<dbReference type="Pfam" id="PF05021">
    <property type="entry name" value="NPL4"/>
    <property type="match status" value="1"/>
</dbReference>
<name>A0AAD5HH99_UMBRA</name>
<dbReference type="GO" id="GO:0006511">
    <property type="term" value="P:ubiquitin-dependent protein catabolic process"/>
    <property type="evidence" value="ECO:0007669"/>
    <property type="project" value="InterPro"/>
</dbReference>
<reference evidence="7" key="1">
    <citation type="submission" date="2021-06" db="EMBL/GenBank/DDBJ databases">
        <authorList>
            <consortium name="DOE Joint Genome Institute"/>
            <person name="Mondo S.J."/>
            <person name="Amses K.R."/>
            <person name="Simmons D.R."/>
            <person name="Longcore J.E."/>
            <person name="Seto K."/>
            <person name="Alves G.H."/>
            <person name="Bonds A.E."/>
            <person name="Quandt C.A."/>
            <person name="Davis W.J."/>
            <person name="Chang Y."/>
            <person name="Letcher P.M."/>
            <person name="Powell M.J."/>
            <person name="Kuo A."/>
            <person name="Labutti K."/>
            <person name="Pangilinan J."/>
            <person name="Andreopoulos W."/>
            <person name="Tritt A."/>
            <person name="Riley R."/>
            <person name="Hundley H."/>
            <person name="Johnson J."/>
            <person name="Lipzen A."/>
            <person name="Barry K."/>
            <person name="Berbee M.L."/>
            <person name="Buchler N.E."/>
            <person name="Grigoriev I.V."/>
            <person name="Spatafora J.W."/>
            <person name="Stajich J.E."/>
            <person name="James T.Y."/>
        </authorList>
    </citation>
    <scope>NUCLEOTIDE SEQUENCE</scope>
    <source>
        <strain evidence="7">AG</strain>
    </source>
</reference>
<dbReference type="InterPro" id="IPR007717">
    <property type="entry name" value="NPL4_C"/>
</dbReference>
<dbReference type="Pfam" id="PF11543">
    <property type="entry name" value="UN_NPL4"/>
    <property type="match status" value="1"/>
</dbReference>
<comment type="similarity">
    <text evidence="3">Belongs to the NPL4 family.</text>
</comment>
<dbReference type="GO" id="GO:0031965">
    <property type="term" value="C:nuclear membrane"/>
    <property type="evidence" value="ECO:0007669"/>
    <property type="project" value="UniProtKB-SubCell"/>
</dbReference>
<dbReference type="PIRSF" id="PIRSF010052">
    <property type="entry name" value="Polyub_prc_Npl4"/>
    <property type="match status" value="1"/>
</dbReference>
<feature type="domain" description="MPN" evidence="6">
    <location>
        <begin position="296"/>
        <end position="434"/>
    </location>
</feature>
<dbReference type="Gene3D" id="3.10.20.90">
    <property type="entry name" value="Phosphatidylinositol 3-kinase Catalytic Subunit, Chain A, domain 1"/>
    <property type="match status" value="1"/>
</dbReference>
<dbReference type="CDD" id="cd08061">
    <property type="entry name" value="MPN_NPL4"/>
    <property type="match status" value="1"/>
</dbReference>
<dbReference type="InterPro" id="IPR024682">
    <property type="entry name" value="Npl4_Ub-like_dom"/>
</dbReference>
<dbReference type="AlphaFoldDB" id="A0AAD5HH99"/>
<evidence type="ECO:0000313" key="7">
    <source>
        <dbReference type="EMBL" id="KAI8582436.1"/>
    </source>
</evidence>
<dbReference type="SUPFAM" id="SSF54236">
    <property type="entry name" value="Ubiquitin-like"/>
    <property type="match status" value="1"/>
</dbReference>
<proteinExistence type="inferred from homology"/>
<evidence type="ECO:0000256" key="3">
    <source>
        <dbReference type="ARBA" id="ARBA00011025"/>
    </source>
</evidence>
<dbReference type="InterPro" id="IPR007716">
    <property type="entry name" value="NPL4_Zn-bd_put"/>
</dbReference>
<comment type="function">
    <text evidence="5">Involved in the import of nuclear-targeted proteins into the nucleus and the export of poly(A) RNA out of the nucleus. Has a role in the endoplasmic reticulum-associated degradation (ERAD) pathway.</text>
</comment>
<evidence type="ECO:0000256" key="4">
    <source>
        <dbReference type="ARBA" id="ARBA00019709"/>
    </source>
</evidence>
<dbReference type="InterPro" id="IPR037518">
    <property type="entry name" value="MPN"/>
</dbReference>
<dbReference type="Proteomes" id="UP001206595">
    <property type="component" value="Unassembled WGS sequence"/>
</dbReference>
<organism evidence="7 8">
    <name type="scientific">Umbelopsis ramanniana AG</name>
    <dbReference type="NCBI Taxonomy" id="1314678"/>
    <lineage>
        <taxon>Eukaryota</taxon>
        <taxon>Fungi</taxon>
        <taxon>Fungi incertae sedis</taxon>
        <taxon>Mucoromycota</taxon>
        <taxon>Mucoromycotina</taxon>
        <taxon>Umbelopsidomycetes</taxon>
        <taxon>Umbelopsidales</taxon>
        <taxon>Umbelopsidaceae</taxon>
        <taxon>Umbelopsis</taxon>
    </lineage>
</organism>
<reference evidence="7" key="2">
    <citation type="journal article" date="2022" name="Proc. Natl. Acad. Sci. U.S.A.">
        <title>Diploid-dominant life cycles characterize the early evolution of Fungi.</title>
        <authorList>
            <person name="Amses K.R."/>
            <person name="Simmons D.R."/>
            <person name="Longcore J.E."/>
            <person name="Mondo S.J."/>
            <person name="Seto K."/>
            <person name="Jeronimo G.H."/>
            <person name="Bonds A.E."/>
            <person name="Quandt C.A."/>
            <person name="Davis W.J."/>
            <person name="Chang Y."/>
            <person name="Federici B.A."/>
            <person name="Kuo A."/>
            <person name="LaButti K."/>
            <person name="Pangilinan J."/>
            <person name="Andreopoulos W."/>
            <person name="Tritt A."/>
            <person name="Riley R."/>
            <person name="Hundley H."/>
            <person name="Johnson J."/>
            <person name="Lipzen A."/>
            <person name="Barry K."/>
            <person name="Lang B.F."/>
            <person name="Cuomo C.A."/>
            <person name="Buchler N.E."/>
            <person name="Grigoriev I.V."/>
            <person name="Spatafora J.W."/>
            <person name="Stajich J.E."/>
            <person name="James T.Y."/>
        </authorList>
    </citation>
    <scope>NUCLEOTIDE SEQUENCE</scope>
    <source>
        <strain evidence="7">AG</strain>
    </source>
</reference>
<gene>
    <name evidence="7" type="ORF">K450DRAFT_227180</name>
</gene>
<dbReference type="RefSeq" id="XP_051447440.1">
    <property type="nucleotide sequence ID" value="XM_051586690.1"/>
</dbReference>
<dbReference type="PANTHER" id="PTHR12710:SF0">
    <property type="entry name" value="NUCLEAR PROTEIN LOCALIZATION PROTEIN 4 HOMOLOG"/>
    <property type="match status" value="1"/>
</dbReference>
<sequence>MISCKISVGSDIQQVERDLEHRDFQILNGSAEIGTLPRKLHPFTSINFTLISMLLRVRSKDGTVRITVDGADTFKDIADKTAAAFNVTDTSNMAFGKGPSPQEAAPLPQLAHQTVNSAGLKHGDMIHLVFLETPHLHTPGEHADEPQATVTNAGPAQEFVDIDELKTIQQDPVDDLLEKQDGLIARSRDSNFCRHGTNAMCDYCMPLEPYDQKYLEQNKIKHMSFHAHLRQLNAAQQSKAASSTITKQLPPLEEQNYKVRVPCSGGHAPWPEGICTKCQPSAITLQSQPFRLVDHIEFSSASLIDNFIHYWRATGCQRLGYLYGRYEPYTEVPLGIKAVVEAIYEPPQEDHMDGLALSLPWQEENSINQVAAACGLQPVGMIFTDLLDDGTGKGTVVTKRHVDSFFLSSLECSFAAEMQRLHPNRSRYSPTGKFGSKFVTCIISGDEQGGIGVSGYQVSNTMVAMQEAGIVEPSMKPSVMLVKEGIPHQRYVPEVFYKYKNKYGVAVQEPAKPTFPVEYLLVNVTNGFPQNPSPAFASVVPFPIENRAGLETQNLGKLSQRLSSCNSSAEYLTALSDFHLLCFIRSSGLLSTEEFTALCRAIMQHDVDTFTSIQQSNGWKTLETVLRESGKPKKKL</sequence>
<dbReference type="InterPro" id="IPR016563">
    <property type="entry name" value="Npl4"/>
</dbReference>
<dbReference type="GeneID" id="75912038"/>
<dbReference type="GO" id="GO:0048471">
    <property type="term" value="C:perinuclear region of cytoplasm"/>
    <property type="evidence" value="ECO:0007669"/>
    <property type="project" value="UniProtKB-SubCell"/>
</dbReference>
<evidence type="ECO:0000256" key="5">
    <source>
        <dbReference type="ARBA" id="ARBA00024703"/>
    </source>
</evidence>
<evidence type="ECO:0000256" key="2">
    <source>
        <dbReference type="ARBA" id="ARBA00004556"/>
    </source>
</evidence>
<evidence type="ECO:0000259" key="6">
    <source>
        <dbReference type="PROSITE" id="PS50249"/>
    </source>
</evidence>